<keyword evidence="5 9" id="KW-0418">Kinase</keyword>
<sequence>MQNIEISIIKRKIERLLLNVANESDLYQQLCETLTQLTFITVAWVEAIQKDSFEIKLIAHAGLDKKTFSNLEFTWDGSPYSPETTVTAVKTGQMMIINDIKNNHQYNGWRDEIQEMKSGSFVSIPLFYATKVIGILNLYAEEEYAFVNKRVAFLKEIEAILALWIKSIMAEQAVLEAQHAAAVADSIKNQFVNNLSHEIRTPMNSIVGLTDLTLMTDLTDEQRENLELVKISASSLFKIITEVLDYSKLENDEMVQTIFNLKDKVNDVIMMFASAAREKGIELCLVCDENLSEAVIGDAAKIIKVLCNLLGNALKFTNQGKIAVEVLVEEQKDEYAMIRLGISDTGIGIAQDKREFLFESFSQLDNTYTKTYGGIGLGLASSKKIVELLGGEIWVESQEGLGSKFYFTTRVKMIS</sequence>
<accession>A0A1I4KH37</accession>
<dbReference type="InterPro" id="IPR029016">
    <property type="entry name" value="GAF-like_dom_sf"/>
</dbReference>
<dbReference type="Gene3D" id="3.30.450.40">
    <property type="match status" value="1"/>
</dbReference>
<dbReference type="InterPro" id="IPR003018">
    <property type="entry name" value="GAF"/>
</dbReference>
<keyword evidence="6" id="KW-0902">Two-component regulatory system</keyword>
<dbReference type="Proteomes" id="UP000199520">
    <property type="component" value="Unassembled WGS sequence"/>
</dbReference>
<feature type="domain" description="Histidine kinase" evidence="8">
    <location>
        <begin position="194"/>
        <end position="413"/>
    </location>
</feature>
<name>A0A1I4KH37_9FIRM</name>
<comment type="catalytic activity">
    <reaction evidence="1">
        <text>ATP + protein L-histidine = ADP + protein N-phospho-L-histidine.</text>
        <dbReference type="EC" id="2.7.13.3"/>
    </reaction>
</comment>
<dbReference type="Pfam" id="PF13185">
    <property type="entry name" value="GAF_2"/>
    <property type="match status" value="1"/>
</dbReference>
<gene>
    <name evidence="9" type="ORF">SAMN04490355_101764</name>
</gene>
<dbReference type="Pfam" id="PF02518">
    <property type="entry name" value="HATPase_c"/>
    <property type="match status" value="1"/>
</dbReference>
<protein>
    <recommendedName>
        <fullName evidence="7">Circadian input-output histidine kinase CikA</fullName>
        <ecNumber evidence="3">2.7.13.3</ecNumber>
    </recommendedName>
</protein>
<dbReference type="Gene3D" id="3.30.565.10">
    <property type="entry name" value="Histidine kinase-like ATPase, C-terminal domain"/>
    <property type="match status" value="1"/>
</dbReference>
<dbReference type="PANTHER" id="PTHR45339:SF3">
    <property type="entry name" value="HISTIDINE KINASE"/>
    <property type="match status" value="1"/>
</dbReference>
<organism evidence="9 10">
    <name type="scientific">Pelosinus propionicus DSM 13327</name>
    <dbReference type="NCBI Taxonomy" id="1123291"/>
    <lineage>
        <taxon>Bacteria</taxon>
        <taxon>Bacillati</taxon>
        <taxon>Bacillota</taxon>
        <taxon>Negativicutes</taxon>
        <taxon>Selenomonadales</taxon>
        <taxon>Sporomusaceae</taxon>
        <taxon>Pelosinus</taxon>
    </lineage>
</organism>
<evidence type="ECO:0000256" key="7">
    <source>
        <dbReference type="ARBA" id="ARBA00074306"/>
    </source>
</evidence>
<dbReference type="RefSeq" id="WP_217645079.1">
    <property type="nucleotide sequence ID" value="NZ_FOTS01000017.1"/>
</dbReference>
<dbReference type="InterPro" id="IPR036890">
    <property type="entry name" value="HATPase_C_sf"/>
</dbReference>
<dbReference type="Pfam" id="PF00512">
    <property type="entry name" value="HisKA"/>
    <property type="match status" value="1"/>
</dbReference>
<evidence type="ECO:0000256" key="1">
    <source>
        <dbReference type="ARBA" id="ARBA00000085"/>
    </source>
</evidence>
<dbReference type="FunFam" id="3.30.565.10:FF:000010">
    <property type="entry name" value="Sensor histidine kinase RcsC"/>
    <property type="match status" value="1"/>
</dbReference>
<dbReference type="InterPro" id="IPR003594">
    <property type="entry name" value="HATPase_dom"/>
</dbReference>
<dbReference type="InterPro" id="IPR005467">
    <property type="entry name" value="His_kinase_dom"/>
</dbReference>
<dbReference type="PANTHER" id="PTHR45339">
    <property type="entry name" value="HYBRID SIGNAL TRANSDUCTION HISTIDINE KINASE J"/>
    <property type="match status" value="1"/>
</dbReference>
<dbReference type="SMART" id="SM00388">
    <property type="entry name" value="HisKA"/>
    <property type="match status" value="1"/>
</dbReference>
<dbReference type="PRINTS" id="PR00344">
    <property type="entry name" value="BCTRLSENSOR"/>
</dbReference>
<dbReference type="STRING" id="1123291.SAMN04490355_101764"/>
<evidence type="ECO:0000256" key="4">
    <source>
        <dbReference type="ARBA" id="ARBA00022553"/>
    </source>
</evidence>
<evidence type="ECO:0000259" key="8">
    <source>
        <dbReference type="PROSITE" id="PS50109"/>
    </source>
</evidence>
<dbReference type="EMBL" id="FOTS01000017">
    <property type="protein sequence ID" value="SFL77767.1"/>
    <property type="molecule type" value="Genomic_DNA"/>
</dbReference>
<keyword evidence="10" id="KW-1185">Reference proteome</keyword>
<dbReference type="InterPro" id="IPR036097">
    <property type="entry name" value="HisK_dim/P_sf"/>
</dbReference>
<evidence type="ECO:0000313" key="10">
    <source>
        <dbReference type="Proteomes" id="UP000199520"/>
    </source>
</evidence>
<dbReference type="SMART" id="SM00387">
    <property type="entry name" value="HATPase_c"/>
    <property type="match status" value="1"/>
</dbReference>
<dbReference type="InterPro" id="IPR003661">
    <property type="entry name" value="HisK_dim/P_dom"/>
</dbReference>
<dbReference type="SUPFAM" id="SSF55781">
    <property type="entry name" value="GAF domain-like"/>
    <property type="match status" value="1"/>
</dbReference>
<dbReference type="CDD" id="cd16922">
    <property type="entry name" value="HATPase_EvgS-ArcB-TorS-like"/>
    <property type="match status" value="1"/>
</dbReference>
<evidence type="ECO:0000256" key="2">
    <source>
        <dbReference type="ARBA" id="ARBA00006402"/>
    </source>
</evidence>
<dbReference type="Gene3D" id="1.10.287.130">
    <property type="match status" value="1"/>
</dbReference>
<comment type="similarity">
    <text evidence="2">In the N-terminal section; belongs to the phytochrome family.</text>
</comment>
<evidence type="ECO:0000313" key="9">
    <source>
        <dbReference type="EMBL" id="SFL77767.1"/>
    </source>
</evidence>
<reference evidence="10" key="1">
    <citation type="submission" date="2016-10" db="EMBL/GenBank/DDBJ databases">
        <authorList>
            <person name="Varghese N."/>
            <person name="Submissions S."/>
        </authorList>
    </citation>
    <scope>NUCLEOTIDE SEQUENCE [LARGE SCALE GENOMIC DNA]</scope>
    <source>
        <strain evidence="10">DSM 13327</strain>
    </source>
</reference>
<dbReference type="CDD" id="cd00082">
    <property type="entry name" value="HisKA"/>
    <property type="match status" value="1"/>
</dbReference>
<keyword evidence="5 9" id="KW-0808">Transferase</keyword>
<dbReference type="EC" id="2.7.13.3" evidence="3"/>
<dbReference type="InterPro" id="IPR004358">
    <property type="entry name" value="Sig_transdc_His_kin-like_C"/>
</dbReference>
<dbReference type="SUPFAM" id="SSF47384">
    <property type="entry name" value="Homodimeric domain of signal transducing histidine kinase"/>
    <property type="match status" value="1"/>
</dbReference>
<evidence type="ECO:0000256" key="6">
    <source>
        <dbReference type="ARBA" id="ARBA00023012"/>
    </source>
</evidence>
<dbReference type="GO" id="GO:0000155">
    <property type="term" value="F:phosphorelay sensor kinase activity"/>
    <property type="evidence" value="ECO:0007669"/>
    <property type="project" value="InterPro"/>
</dbReference>
<dbReference type="PROSITE" id="PS50109">
    <property type="entry name" value="HIS_KIN"/>
    <property type="match status" value="1"/>
</dbReference>
<dbReference type="SUPFAM" id="SSF55874">
    <property type="entry name" value="ATPase domain of HSP90 chaperone/DNA topoisomerase II/histidine kinase"/>
    <property type="match status" value="1"/>
</dbReference>
<evidence type="ECO:0000256" key="5">
    <source>
        <dbReference type="ARBA" id="ARBA00022777"/>
    </source>
</evidence>
<dbReference type="AlphaFoldDB" id="A0A1I4KH37"/>
<evidence type="ECO:0000256" key="3">
    <source>
        <dbReference type="ARBA" id="ARBA00012438"/>
    </source>
</evidence>
<keyword evidence="4" id="KW-0597">Phosphoprotein</keyword>
<proteinExistence type="inferred from homology"/>